<dbReference type="InterPro" id="IPR036282">
    <property type="entry name" value="Glutathione-S-Trfase_C_sf"/>
</dbReference>
<name>A0A4V1AUD8_9BURK</name>
<dbReference type="Proteomes" id="UP000619512">
    <property type="component" value="Unassembled WGS sequence"/>
</dbReference>
<dbReference type="Proteomes" id="UP000294359">
    <property type="component" value="Chromosome"/>
</dbReference>
<dbReference type="EMBL" id="BMWW01000002">
    <property type="protein sequence ID" value="GGY85335.1"/>
    <property type="molecule type" value="Genomic_DNA"/>
</dbReference>
<proteinExistence type="predicted"/>
<dbReference type="FunFam" id="3.40.30.10:FF:000331">
    <property type="entry name" value="Glutathione S-transferase"/>
    <property type="match status" value="1"/>
</dbReference>
<feature type="domain" description="GST C-terminal" evidence="2">
    <location>
        <begin position="89"/>
        <end position="213"/>
    </location>
</feature>
<dbReference type="Gene3D" id="3.40.30.10">
    <property type="entry name" value="Glutaredoxin"/>
    <property type="match status" value="1"/>
</dbReference>
<dbReference type="SFLD" id="SFLDS00019">
    <property type="entry name" value="Glutathione_Transferase_(cytos"/>
    <property type="match status" value="1"/>
</dbReference>
<evidence type="ECO:0000259" key="2">
    <source>
        <dbReference type="PROSITE" id="PS50405"/>
    </source>
</evidence>
<evidence type="ECO:0000313" key="4">
    <source>
        <dbReference type="EMBL" id="QBQ38818.1"/>
    </source>
</evidence>
<dbReference type="InterPro" id="IPR010987">
    <property type="entry name" value="Glutathione-S-Trfase_C-like"/>
</dbReference>
<dbReference type="Pfam" id="PF02798">
    <property type="entry name" value="GST_N"/>
    <property type="match status" value="1"/>
</dbReference>
<evidence type="ECO:0000313" key="3">
    <source>
        <dbReference type="EMBL" id="GGY85335.1"/>
    </source>
</evidence>
<keyword evidence="5" id="KW-1185">Reference proteome</keyword>
<dbReference type="PANTHER" id="PTHR44051">
    <property type="entry name" value="GLUTATHIONE S-TRANSFERASE-RELATED"/>
    <property type="match status" value="1"/>
</dbReference>
<evidence type="ECO:0000313" key="5">
    <source>
        <dbReference type="Proteomes" id="UP000294359"/>
    </source>
</evidence>
<protein>
    <submittedName>
        <fullName evidence="3 4">Glutathione S-transferase</fullName>
    </submittedName>
</protein>
<evidence type="ECO:0000259" key="1">
    <source>
        <dbReference type="PROSITE" id="PS50404"/>
    </source>
</evidence>
<feature type="domain" description="GST N-terminal" evidence="1">
    <location>
        <begin position="7"/>
        <end position="86"/>
    </location>
</feature>
<dbReference type="AlphaFoldDB" id="A0A4V1AUD8"/>
<sequence>MTTVTALNNVPGFARGLVRDLRVRWALEEAGQSYEQRLLAHGELAGAGHRALQPFCQVPTYEEDGLALFESGAIVLHIGAASPALLPDDPAERARATTWVFAALNTVEPPIAQLAELDFFHAGEAWVAEARPGVMAAVRRRLDQLAACLGQDDYLEGRFTAGDLLMATVLRNLRQTDLIEERPVLHAYLRRCEGRPAFARALAAQMGGFDDAH</sequence>
<dbReference type="InterPro" id="IPR040079">
    <property type="entry name" value="Glutathione_S-Trfase"/>
</dbReference>
<dbReference type="InterPro" id="IPR036249">
    <property type="entry name" value="Thioredoxin-like_sf"/>
</dbReference>
<dbReference type="Pfam" id="PF13410">
    <property type="entry name" value="GST_C_2"/>
    <property type="match status" value="1"/>
</dbReference>
<dbReference type="SUPFAM" id="SSF47616">
    <property type="entry name" value="GST C-terminal domain-like"/>
    <property type="match status" value="1"/>
</dbReference>
<dbReference type="PROSITE" id="PS50405">
    <property type="entry name" value="GST_CTER"/>
    <property type="match status" value="1"/>
</dbReference>
<reference evidence="3" key="3">
    <citation type="submission" date="2022-12" db="EMBL/GenBank/DDBJ databases">
        <authorList>
            <person name="Sun Q."/>
            <person name="Kim S."/>
        </authorList>
    </citation>
    <scope>NUCLEOTIDE SEQUENCE</scope>
    <source>
        <strain evidence="3">KCTC 12344</strain>
    </source>
</reference>
<dbReference type="SFLD" id="SFLDG00358">
    <property type="entry name" value="Main_(cytGST)"/>
    <property type="match status" value="1"/>
</dbReference>
<accession>A0A4V1AUD8</accession>
<dbReference type="PROSITE" id="PS50404">
    <property type="entry name" value="GST_NTER"/>
    <property type="match status" value="1"/>
</dbReference>
<dbReference type="Gene3D" id="1.20.1050.10">
    <property type="match status" value="1"/>
</dbReference>
<evidence type="ECO:0000313" key="6">
    <source>
        <dbReference type="Proteomes" id="UP000619512"/>
    </source>
</evidence>
<dbReference type="InterPro" id="IPR004045">
    <property type="entry name" value="Glutathione_S-Trfase_N"/>
</dbReference>
<dbReference type="EMBL" id="CP038026">
    <property type="protein sequence ID" value="QBQ38818.1"/>
    <property type="molecule type" value="Genomic_DNA"/>
</dbReference>
<dbReference type="RefSeq" id="WP_134387516.1">
    <property type="nucleotide sequence ID" value="NZ_BMWW01000002.1"/>
</dbReference>
<organism evidence="3 6">
    <name type="scientific">Pseudoduganella plicata</name>
    <dbReference type="NCBI Taxonomy" id="321984"/>
    <lineage>
        <taxon>Bacteria</taxon>
        <taxon>Pseudomonadati</taxon>
        <taxon>Pseudomonadota</taxon>
        <taxon>Betaproteobacteria</taxon>
        <taxon>Burkholderiales</taxon>
        <taxon>Oxalobacteraceae</taxon>
        <taxon>Telluria group</taxon>
        <taxon>Pseudoduganella</taxon>
    </lineage>
</organism>
<dbReference type="PANTHER" id="PTHR44051:SF8">
    <property type="entry name" value="GLUTATHIONE S-TRANSFERASE GSTA"/>
    <property type="match status" value="1"/>
</dbReference>
<dbReference type="CDD" id="cd03046">
    <property type="entry name" value="GST_N_GTT1_like"/>
    <property type="match status" value="1"/>
</dbReference>
<reference evidence="3" key="1">
    <citation type="journal article" date="2014" name="Int. J. Syst. Evol. Microbiol.">
        <title>Complete genome sequence of Corynebacterium casei LMG S-19264T (=DSM 44701T), isolated from a smear-ripened cheese.</title>
        <authorList>
            <consortium name="US DOE Joint Genome Institute (JGI-PGF)"/>
            <person name="Walter F."/>
            <person name="Albersmeier A."/>
            <person name="Kalinowski J."/>
            <person name="Ruckert C."/>
        </authorList>
    </citation>
    <scope>NUCLEOTIDE SEQUENCE</scope>
    <source>
        <strain evidence="3">KCTC 12344</strain>
    </source>
</reference>
<dbReference type="OrthoDB" id="9797500at2"/>
<dbReference type="SUPFAM" id="SSF52833">
    <property type="entry name" value="Thioredoxin-like"/>
    <property type="match status" value="1"/>
</dbReference>
<gene>
    <name evidence="4" type="ORF">E1742_23615</name>
    <name evidence="3" type="ORF">GCM10007388_18240</name>
</gene>
<dbReference type="CDD" id="cd03207">
    <property type="entry name" value="GST_C_8"/>
    <property type="match status" value="1"/>
</dbReference>
<reference evidence="4 5" key="2">
    <citation type="submission" date="2019-03" db="EMBL/GenBank/DDBJ databases">
        <title>Draft Genome Sequences of Six Type Strains of the Genus Massilia.</title>
        <authorList>
            <person name="Miess H."/>
            <person name="Frediansyhah A."/>
            <person name="Gross H."/>
        </authorList>
    </citation>
    <scope>NUCLEOTIDE SEQUENCE [LARGE SCALE GENOMIC DNA]</scope>
    <source>
        <strain evidence="4 5">DSM 17505</strain>
    </source>
</reference>